<name>A0A2R6WQ30_MARPO</name>
<keyword evidence="4 8" id="KW-0812">Transmembrane</keyword>
<feature type="transmembrane region" description="Helical" evidence="8">
    <location>
        <begin position="95"/>
        <end position="115"/>
    </location>
</feature>
<feature type="transmembrane region" description="Helical" evidence="8">
    <location>
        <begin position="398"/>
        <end position="420"/>
    </location>
</feature>
<dbReference type="Gene3D" id="1.20.1250.20">
    <property type="entry name" value="MFS general substrate transporter like domains"/>
    <property type="match status" value="1"/>
</dbReference>
<dbReference type="Pfam" id="PF00083">
    <property type="entry name" value="Sugar_tr"/>
    <property type="match status" value="1"/>
</dbReference>
<dbReference type="Gramene" id="Mp7g19480.1">
    <property type="protein sequence ID" value="Mp7g19480.1.cds1"/>
    <property type="gene ID" value="Mp7g19480"/>
</dbReference>
<dbReference type="PRINTS" id="PR00171">
    <property type="entry name" value="SUGRTRNSPORT"/>
</dbReference>
<dbReference type="InterPro" id="IPR005828">
    <property type="entry name" value="MFS_sugar_transport-like"/>
</dbReference>
<evidence type="ECO:0000259" key="9">
    <source>
        <dbReference type="PROSITE" id="PS50850"/>
    </source>
</evidence>
<dbReference type="InterPro" id="IPR005829">
    <property type="entry name" value="Sugar_transporter_CS"/>
</dbReference>
<dbReference type="PANTHER" id="PTHR48020">
    <property type="entry name" value="PROTON MYO-INOSITOL COTRANSPORTER"/>
    <property type="match status" value="1"/>
</dbReference>
<feature type="transmembrane region" description="Helical" evidence="8">
    <location>
        <begin position="215"/>
        <end position="238"/>
    </location>
</feature>
<accession>A0A2R6WQ30</accession>
<evidence type="ECO:0000256" key="8">
    <source>
        <dbReference type="SAM" id="Phobius"/>
    </source>
</evidence>
<protein>
    <recommendedName>
        <fullName evidence="9">Major facilitator superfamily (MFS) profile domain-containing protein</fullName>
    </recommendedName>
</protein>
<sequence>MMMEGSRDEVSEGVNSKGHNAWNSSVSNELGLRGTQKYELLNSAGTSNQGTRKKLNKYAVWCALLASLNSILLGYDTGIMSGAVLYIKEDLELEQWQVELLVGSLSIISLLGASASGRVADAVGRRWTMSVAAAFFLVGSLAMGIAPSFGVLMGGRLLAGIGVGFALMVAPVYTAEVSPASSRGSLVSLPEIFINIGILLGYVFSYMLAGLPENINWRIMLGLGAFPSLLMIGGALMMPESPRWLVMQNRIQEAEVVLLRTSDDKDEADLRLAEIMAATGIMHSTEEQTSRSTWPGQGISVHLGGNQAAHTHGEGVWRELLYPTPAVRRMLIVALGVQFFQQSTGIDATVYYSPSVFNGAGISSKSASIGATISVGFSKTLFILVATIWLDKAGRRPLLLTSIIGMTVSLAVLAIGFQAIGIKDATDDVLPNGVAGAPLSAPQGSGFAPILAILAICSYVAFFSVGMGPINWVLTSEIFPQRLRAQAMGLGIVVNRIASGAVALSFLSLVDAITLAGTFFLFAGMGFLGSVFIYVFVPETKGKTLEGIAKLFDREEVQPTPFLELGVMDSKDNKEVVDSRAVFTRVNADEGDEVILVAHDSLDTSNTDEEIARKQLVAKVKSIAKQGNGFQKLRPAER</sequence>
<feature type="transmembrane region" description="Helical" evidence="8">
    <location>
        <begin position="487"/>
        <end position="507"/>
    </location>
</feature>
<feature type="transmembrane region" description="Helical" evidence="8">
    <location>
        <begin position="447"/>
        <end position="475"/>
    </location>
</feature>
<feature type="transmembrane region" description="Helical" evidence="8">
    <location>
        <begin position="186"/>
        <end position="209"/>
    </location>
</feature>
<keyword evidence="11" id="KW-1185">Reference proteome</keyword>
<dbReference type="Gramene" id="Mp7g19480.2">
    <property type="protein sequence ID" value="Mp7g19480.2.cds1"/>
    <property type="gene ID" value="Mp7g19480"/>
</dbReference>
<dbReference type="PROSITE" id="PS50850">
    <property type="entry name" value="MFS"/>
    <property type="match status" value="1"/>
</dbReference>
<evidence type="ECO:0000256" key="7">
    <source>
        <dbReference type="SAM" id="MobiDB-lite"/>
    </source>
</evidence>
<dbReference type="PANTHER" id="PTHR48020:SF49">
    <property type="entry name" value="SUGAR TRANSPORTER"/>
    <property type="match status" value="1"/>
</dbReference>
<dbReference type="SUPFAM" id="SSF103473">
    <property type="entry name" value="MFS general substrate transporter"/>
    <property type="match status" value="1"/>
</dbReference>
<evidence type="ECO:0000256" key="4">
    <source>
        <dbReference type="ARBA" id="ARBA00022692"/>
    </source>
</evidence>
<feature type="transmembrane region" description="Helical" evidence="8">
    <location>
        <begin position="127"/>
        <end position="149"/>
    </location>
</feature>
<feature type="region of interest" description="Disordered" evidence="7">
    <location>
        <begin position="1"/>
        <end position="22"/>
    </location>
</feature>
<reference evidence="11" key="1">
    <citation type="journal article" date="2017" name="Cell">
        <title>Insights into land plant evolution garnered from the Marchantia polymorpha genome.</title>
        <authorList>
            <person name="Bowman J.L."/>
            <person name="Kohchi T."/>
            <person name="Yamato K.T."/>
            <person name="Jenkins J."/>
            <person name="Shu S."/>
            <person name="Ishizaki K."/>
            <person name="Yamaoka S."/>
            <person name="Nishihama R."/>
            <person name="Nakamura Y."/>
            <person name="Berger F."/>
            <person name="Adam C."/>
            <person name="Aki S.S."/>
            <person name="Althoff F."/>
            <person name="Araki T."/>
            <person name="Arteaga-Vazquez M.A."/>
            <person name="Balasubrmanian S."/>
            <person name="Barry K."/>
            <person name="Bauer D."/>
            <person name="Boehm C.R."/>
            <person name="Briginshaw L."/>
            <person name="Caballero-Perez J."/>
            <person name="Catarino B."/>
            <person name="Chen F."/>
            <person name="Chiyoda S."/>
            <person name="Chovatia M."/>
            <person name="Davies K.M."/>
            <person name="Delmans M."/>
            <person name="Demura T."/>
            <person name="Dierschke T."/>
            <person name="Dolan L."/>
            <person name="Dorantes-Acosta A.E."/>
            <person name="Eklund D.M."/>
            <person name="Florent S.N."/>
            <person name="Flores-Sandoval E."/>
            <person name="Fujiyama A."/>
            <person name="Fukuzawa H."/>
            <person name="Galik B."/>
            <person name="Grimanelli D."/>
            <person name="Grimwood J."/>
            <person name="Grossniklaus U."/>
            <person name="Hamada T."/>
            <person name="Haseloff J."/>
            <person name="Hetherington A.J."/>
            <person name="Higo A."/>
            <person name="Hirakawa Y."/>
            <person name="Hundley H.N."/>
            <person name="Ikeda Y."/>
            <person name="Inoue K."/>
            <person name="Inoue S.I."/>
            <person name="Ishida S."/>
            <person name="Jia Q."/>
            <person name="Kakita M."/>
            <person name="Kanazawa T."/>
            <person name="Kawai Y."/>
            <person name="Kawashima T."/>
            <person name="Kennedy M."/>
            <person name="Kinose K."/>
            <person name="Kinoshita T."/>
            <person name="Kohara Y."/>
            <person name="Koide E."/>
            <person name="Komatsu K."/>
            <person name="Kopischke S."/>
            <person name="Kubo M."/>
            <person name="Kyozuka J."/>
            <person name="Lagercrantz U."/>
            <person name="Lin S.S."/>
            <person name="Lindquist E."/>
            <person name="Lipzen A.M."/>
            <person name="Lu C.W."/>
            <person name="De Luna E."/>
            <person name="Martienssen R.A."/>
            <person name="Minamino N."/>
            <person name="Mizutani M."/>
            <person name="Mizutani M."/>
            <person name="Mochizuki N."/>
            <person name="Monte I."/>
            <person name="Mosher R."/>
            <person name="Nagasaki H."/>
            <person name="Nakagami H."/>
            <person name="Naramoto S."/>
            <person name="Nishitani K."/>
            <person name="Ohtani M."/>
            <person name="Okamoto T."/>
            <person name="Okumura M."/>
            <person name="Phillips J."/>
            <person name="Pollak B."/>
            <person name="Reinders A."/>
            <person name="Rovekamp M."/>
            <person name="Sano R."/>
            <person name="Sawa S."/>
            <person name="Schmid M.W."/>
            <person name="Shirakawa M."/>
            <person name="Solano R."/>
            <person name="Spunde A."/>
            <person name="Suetsugu N."/>
            <person name="Sugano S."/>
            <person name="Sugiyama A."/>
            <person name="Sun R."/>
            <person name="Suzuki Y."/>
            <person name="Takenaka M."/>
            <person name="Takezawa D."/>
            <person name="Tomogane H."/>
            <person name="Tsuzuki M."/>
            <person name="Ueda T."/>
            <person name="Umeda M."/>
            <person name="Ward J.M."/>
            <person name="Watanabe Y."/>
            <person name="Yazaki K."/>
            <person name="Yokoyama R."/>
            <person name="Yoshitake Y."/>
            <person name="Yotsui I."/>
            <person name="Zachgo S."/>
            <person name="Schmutz J."/>
        </authorList>
    </citation>
    <scope>NUCLEOTIDE SEQUENCE [LARGE SCALE GENOMIC DNA]</scope>
    <source>
        <strain evidence="11">Tak-1</strain>
    </source>
</reference>
<dbReference type="InterPro" id="IPR003663">
    <property type="entry name" value="Sugar/inositol_transpt"/>
</dbReference>
<proteinExistence type="inferred from homology"/>
<dbReference type="AlphaFoldDB" id="A0A2R6WQ30"/>
<comment type="subcellular location">
    <subcellularLocation>
        <location evidence="1">Membrane</location>
        <topology evidence="1">Multi-pass membrane protein</topology>
    </subcellularLocation>
</comment>
<feature type="compositionally biased region" description="Polar residues" evidence="7">
    <location>
        <begin position="13"/>
        <end position="22"/>
    </location>
</feature>
<keyword evidence="6 8" id="KW-0472">Membrane</keyword>
<dbReference type="GO" id="GO:0055085">
    <property type="term" value="P:transmembrane transport"/>
    <property type="evidence" value="ECO:0000318"/>
    <property type="project" value="GO_Central"/>
</dbReference>
<feature type="transmembrane region" description="Helical" evidence="8">
    <location>
        <begin position="58"/>
        <end position="75"/>
    </location>
</feature>
<keyword evidence="5 8" id="KW-1133">Transmembrane helix</keyword>
<feature type="transmembrane region" description="Helical" evidence="8">
    <location>
        <begin position="513"/>
        <end position="537"/>
    </location>
</feature>
<organism evidence="10 11">
    <name type="scientific">Marchantia polymorpha</name>
    <name type="common">Common liverwort</name>
    <name type="synonym">Marchantia aquatica</name>
    <dbReference type="NCBI Taxonomy" id="3197"/>
    <lineage>
        <taxon>Eukaryota</taxon>
        <taxon>Viridiplantae</taxon>
        <taxon>Streptophyta</taxon>
        <taxon>Embryophyta</taxon>
        <taxon>Marchantiophyta</taxon>
        <taxon>Marchantiopsida</taxon>
        <taxon>Marchantiidae</taxon>
        <taxon>Marchantiales</taxon>
        <taxon>Marchantiaceae</taxon>
        <taxon>Marchantia</taxon>
    </lineage>
</organism>
<evidence type="ECO:0000256" key="5">
    <source>
        <dbReference type="ARBA" id="ARBA00022989"/>
    </source>
</evidence>
<keyword evidence="3" id="KW-0813">Transport</keyword>
<feature type="transmembrane region" description="Helical" evidence="8">
    <location>
        <begin position="155"/>
        <end position="174"/>
    </location>
</feature>
<dbReference type="FunFam" id="1.20.1250.20:FF:000025">
    <property type="entry name" value="probable polyol transporter 4"/>
    <property type="match status" value="1"/>
</dbReference>
<dbReference type="Proteomes" id="UP000244005">
    <property type="component" value="Unassembled WGS sequence"/>
</dbReference>
<dbReference type="GO" id="GO:0022857">
    <property type="term" value="F:transmembrane transporter activity"/>
    <property type="evidence" value="ECO:0000318"/>
    <property type="project" value="GO_Central"/>
</dbReference>
<dbReference type="InterPro" id="IPR050814">
    <property type="entry name" value="Myo-inositol_Transporter"/>
</dbReference>
<dbReference type="InterPro" id="IPR036259">
    <property type="entry name" value="MFS_trans_sf"/>
</dbReference>
<gene>
    <name evidence="10" type="ORF">MARPO_0067s0030</name>
</gene>
<dbReference type="EMBL" id="KZ772739">
    <property type="protein sequence ID" value="PTQ35937.1"/>
    <property type="molecule type" value="Genomic_DNA"/>
</dbReference>
<feature type="domain" description="Major facilitator superfamily (MFS) profile" evidence="9">
    <location>
        <begin position="62"/>
        <end position="541"/>
    </location>
</feature>
<dbReference type="OrthoDB" id="6339427at2759"/>
<evidence type="ECO:0000256" key="6">
    <source>
        <dbReference type="ARBA" id="ARBA00023136"/>
    </source>
</evidence>
<evidence type="ECO:0000256" key="2">
    <source>
        <dbReference type="ARBA" id="ARBA00010992"/>
    </source>
</evidence>
<dbReference type="PROSITE" id="PS00217">
    <property type="entry name" value="SUGAR_TRANSPORT_2"/>
    <property type="match status" value="1"/>
</dbReference>
<evidence type="ECO:0000256" key="1">
    <source>
        <dbReference type="ARBA" id="ARBA00004141"/>
    </source>
</evidence>
<dbReference type="PROSITE" id="PS00216">
    <property type="entry name" value="SUGAR_TRANSPORT_1"/>
    <property type="match status" value="1"/>
</dbReference>
<evidence type="ECO:0000256" key="3">
    <source>
        <dbReference type="ARBA" id="ARBA00022448"/>
    </source>
</evidence>
<evidence type="ECO:0000313" key="11">
    <source>
        <dbReference type="Proteomes" id="UP000244005"/>
    </source>
</evidence>
<comment type="similarity">
    <text evidence="2">Belongs to the major facilitator superfamily. Sugar transporter (TC 2.A.1.1) family.</text>
</comment>
<feature type="compositionally biased region" description="Basic and acidic residues" evidence="7">
    <location>
        <begin position="1"/>
        <end position="10"/>
    </location>
</feature>
<evidence type="ECO:0000313" key="10">
    <source>
        <dbReference type="EMBL" id="PTQ35937.1"/>
    </source>
</evidence>
<dbReference type="GO" id="GO:0016020">
    <property type="term" value="C:membrane"/>
    <property type="evidence" value="ECO:0000318"/>
    <property type="project" value="GO_Central"/>
</dbReference>
<dbReference type="InterPro" id="IPR020846">
    <property type="entry name" value="MFS_dom"/>
</dbReference>